<feature type="domain" description="Peptidase C14 caspase" evidence="3">
    <location>
        <begin position="7"/>
        <end position="218"/>
    </location>
</feature>
<dbReference type="PROSITE" id="PS50082">
    <property type="entry name" value="WD_REPEATS_2"/>
    <property type="match status" value="1"/>
</dbReference>
<dbReference type="SUPFAM" id="SSF52129">
    <property type="entry name" value="Caspase-like"/>
    <property type="match status" value="1"/>
</dbReference>
<keyword evidence="5" id="KW-1185">Reference proteome</keyword>
<dbReference type="Gene3D" id="2.130.10.10">
    <property type="entry name" value="YVTN repeat-like/Quinoprotein amine dehydrogenase"/>
    <property type="match status" value="2"/>
</dbReference>
<dbReference type="PANTHER" id="PTHR19879:SF9">
    <property type="entry name" value="TRANSCRIPTION INITIATION FACTOR TFIID SUBUNIT 5"/>
    <property type="match status" value="1"/>
</dbReference>
<dbReference type="PROSITE" id="PS50294">
    <property type="entry name" value="WD_REPEATS_REGION"/>
    <property type="match status" value="1"/>
</dbReference>
<evidence type="ECO:0000259" key="3">
    <source>
        <dbReference type="Pfam" id="PF00656"/>
    </source>
</evidence>
<dbReference type="Gene3D" id="3.40.50.1460">
    <property type="match status" value="1"/>
</dbReference>
<keyword evidence="1" id="KW-0853">WD repeat</keyword>
<dbReference type="InterPro" id="IPR001680">
    <property type="entry name" value="WD40_rpt"/>
</dbReference>
<dbReference type="InterPro" id="IPR011600">
    <property type="entry name" value="Pept_C14_caspase"/>
</dbReference>
<evidence type="ECO:0000256" key="1">
    <source>
        <dbReference type="PROSITE-ProRule" id="PRU00221"/>
    </source>
</evidence>
<accession>A0ABV9UAE7</accession>
<dbReference type="InterPro" id="IPR015943">
    <property type="entry name" value="WD40/YVTN_repeat-like_dom_sf"/>
</dbReference>
<evidence type="ECO:0000313" key="5">
    <source>
        <dbReference type="Proteomes" id="UP001595872"/>
    </source>
</evidence>
<dbReference type="Proteomes" id="UP001595872">
    <property type="component" value="Unassembled WGS sequence"/>
</dbReference>
<gene>
    <name evidence="4" type="ORF">ACFPCY_31965</name>
</gene>
<dbReference type="Pfam" id="PF00656">
    <property type="entry name" value="Peptidase_C14"/>
    <property type="match status" value="1"/>
</dbReference>
<evidence type="ECO:0000313" key="4">
    <source>
        <dbReference type="EMBL" id="MFC4911962.1"/>
    </source>
</evidence>
<comment type="caution">
    <text evidence="4">The sequence shown here is derived from an EMBL/GenBank/DDBJ whole genome shotgun (WGS) entry which is preliminary data.</text>
</comment>
<dbReference type="SUPFAM" id="SSF50978">
    <property type="entry name" value="WD40 repeat-like"/>
    <property type="match status" value="1"/>
</dbReference>
<dbReference type="RefSeq" id="WP_378261388.1">
    <property type="nucleotide sequence ID" value="NZ_JBHSIT010000010.1"/>
</dbReference>
<organism evidence="4 5">
    <name type="scientific">Actinomadura gamaensis</name>
    <dbReference type="NCBI Taxonomy" id="1763541"/>
    <lineage>
        <taxon>Bacteria</taxon>
        <taxon>Bacillati</taxon>
        <taxon>Actinomycetota</taxon>
        <taxon>Actinomycetes</taxon>
        <taxon>Streptosporangiales</taxon>
        <taxon>Thermomonosporaceae</taxon>
        <taxon>Actinomadura</taxon>
    </lineage>
</organism>
<dbReference type="NCBIfam" id="NF047832">
    <property type="entry name" value="caspase_w_EACC1"/>
    <property type="match status" value="1"/>
</dbReference>
<dbReference type="InterPro" id="IPR029030">
    <property type="entry name" value="Caspase-like_dom_sf"/>
</dbReference>
<dbReference type="PANTHER" id="PTHR19879">
    <property type="entry name" value="TRANSCRIPTION INITIATION FACTOR TFIID"/>
    <property type="match status" value="1"/>
</dbReference>
<evidence type="ECO:0000256" key="2">
    <source>
        <dbReference type="SAM" id="MobiDB-lite"/>
    </source>
</evidence>
<protein>
    <submittedName>
        <fullName evidence="4">Caspase family protein</fullName>
    </submittedName>
</protein>
<feature type="repeat" description="WD" evidence="1">
    <location>
        <begin position="288"/>
        <end position="320"/>
    </location>
</feature>
<dbReference type="Pfam" id="PF00400">
    <property type="entry name" value="WD40"/>
    <property type="match status" value="2"/>
</dbReference>
<dbReference type="InterPro" id="IPR036322">
    <property type="entry name" value="WD40_repeat_dom_sf"/>
</dbReference>
<dbReference type="SMART" id="SM00320">
    <property type="entry name" value="WD40"/>
    <property type="match status" value="4"/>
</dbReference>
<name>A0ABV9UAE7_9ACTN</name>
<dbReference type="EMBL" id="JBHSIT010000010">
    <property type="protein sequence ID" value="MFC4911962.1"/>
    <property type="molecule type" value="Genomic_DNA"/>
</dbReference>
<reference evidence="5" key="1">
    <citation type="journal article" date="2019" name="Int. J. Syst. Evol. Microbiol.">
        <title>The Global Catalogue of Microorganisms (GCM) 10K type strain sequencing project: providing services to taxonomists for standard genome sequencing and annotation.</title>
        <authorList>
            <consortium name="The Broad Institute Genomics Platform"/>
            <consortium name="The Broad Institute Genome Sequencing Center for Infectious Disease"/>
            <person name="Wu L."/>
            <person name="Ma J."/>
        </authorList>
    </citation>
    <scope>NUCLEOTIDE SEQUENCE [LARGE SCALE GENOMIC DNA]</scope>
    <source>
        <strain evidence="5">KLKA75</strain>
    </source>
</reference>
<feature type="region of interest" description="Disordered" evidence="2">
    <location>
        <begin position="220"/>
        <end position="277"/>
    </location>
</feature>
<proteinExistence type="predicted"/>
<sequence length="613" mass="65553">MPEPPRSRAVLIGTAKYEDAAFPQLPAAANSLAGMRAVLTDPALCGWPDERVTVESDPSDWRGLARRLRALARETDDVLLLYFVGHGVLLPNGELCLAVSDTDPADPDLTGLEYRRVRDLLRDSPAATKIVMLDCCYSGRAIETLAALDNVADTTDVRGVYTLTASDHTAHVVPLAEQAEVPTSFTGAFLTLIREGVKDGPETLTLGDLYLHLRRRLTAHGLPSPNQRGTDTADRHPFTRNPAHRREPEPSPSPRLRPQPGLAADRPRFTPAEPHGPWSVAPGLPMLLSEESAGATAVAFSPDGAVLATGHSDGTVRLWNRLLRGVTPLPPAPYTPPEDDRDRGPVAVTAIAVTSGARQVAYAAAKRDVGLWSLDGGTPGHRFLSNHSVSSLGRLNVVSLAFSPDGRLLAAGHSHWESVVGRCHVWNTRDGRRLETLAEPPETGRGPLTHPNEHALVFLPDGRLQVFQHGGSRTGVTTYRPGDDGDALIDAPPADTGTITGFESAAFSPDGRTVVTTSPGWTWIWHATEDGFPGKAVLGPRTNATSVVVGPEGRVAAMWAPGEPLRVWDLHTLEQVGAPMPFSGQTKAVAFAPDGASLVVGDAEWAVRLWRPG</sequence>